<protein>
    <submittedName>
        <fullName evidence="1">SFRICE_004705</fullName>
    </submittedName>
</protein>
<name>A0A2H1VC24_SPOFR</name>
<accession>A0A2H1VC24</accession>
<proteinExistence type="predicted"/>
<sequence length="113" mass="12312">MPTRSCELPSGLPGLRLAQQEVAFFMEYLAKKAKKGNIIVHAYQKAGNVPVSPLVLWVSMGTVCLSSGDPSARLPPSIKKLPCLKFTGEQLVDEQSDHLMVGPNVLVAFKRFS</sequence>
<organism evidence="1">
    <name type="scientific">Spodoptera frugiperda</name>
    <name type="common">Fall armyworm</name>
    <dbReference type="NCBI Taxonomy" id="7108"/>
    <lineage>
        <taxon>Eukaryota</taxon>
        <taxon>Metazoa</taxon>
        <taxon>Ecdysozoa</taxon>
        <taxon>Arthropoda</taxon>
        <taxon>Hexapoda</taxon>
        <taxon>Insecta</taxon>
        <taxon>Pterygota</taxon>
        <taxon>Neoptera</taxon>
        <taxon>Endopterygota</taxon>
        <taxon>Lepidoptera</taxon>
        <taxon>Glossata</taxon>
        <taxon>Ditrysia</taxon>
        <taxon>Noctuoidea</taxon>
        <taxon>Noctuidae</taxon>
        <taxon>Amphipyrinae</taxon>
        <taxon>Spodoptera</taxon>
    </lineage>
</organism>
<dbReference type="AlphaFoldDB" id="A0A2H1VC24"/>
<gene>
    <name evidence="1" type="ORF">SFRICE_004705</name>
</gene>
<evidence type="ECO:0000313" key="1">
    <source>
        <dbReference type="EMBL" id="SOQ38377.1"/>
    </source>
</evidence>
<reference evidence="1" key="1">
    <citation type="submission" date="2016-07" db="EMBL/GenBank/DDBJ databases">
        <authorList>
            <person name="Bretaudeau A."/>
        </authorList>
    </citation>
    <scope>NUCLEOTIDE SEQUENCE</scope>
    <source>
        <strain evidence="1">Rice</strain>
        <tissue evidence="1">Whole body</tissue>
    </source>
</reference>
<dbReference type="EMBL" id="ODYU01001750">
    <property type="protein sequence ID" value="SOQ38377.1"/>
    <property type="molecule type" value="Genomic_DNA"/>
</dbReference>